<keyword evidence="1" id="KW-1133">Transmembrane helix</keyword>
<evidence type="ECO:0000313" key="2">
    <source>
        <dbReference type="EMBL" id="KEQ32422.1"/>
    </source>
</evidence>
<dbReference type="AlphaFoldDB" id="A0A081PNZ9"/>
<dbReference type="Proteomes" id="UP000028093">
    <property type="component" value="Unassembled WGS sequence"/>
</dbReference>
<proteinExistence type="predicted"/>
<gene>
    <name evidence="2" type="ORF">SK1126_1383</name>
</gene>
<dbReference type="EMBL" id="JPFT01000006">
    <property type="protein sequence ID" value="KEQ32422.1"/>
    <property type="molecule type" value="Genomic_DNA"/>
</dbReference>
<protein>
    <submittedName>
        <fullName evidence="2">Uncharacterized protein</fullName>
    </submittedName>
</protein>
<comment type="caution">
    <text evidence="2">The sequence shown here is derived from an EMBL/GenBank/DDBJ whole genome shotgun (WGS) entry which is preliminary data.</text>
</comment>
<keyword evidence="1" id="KW-0812">Transmembrane</keyword>
<organism evidence="2 3">
    <name type="scientific">Streptococcus mitis</name>
    <dbReference type="NCBI Taxonomy" id="28037"/>
    <lineage>
        <taxon>Bacteria</taxon>
        <taxon>Bacillati</taxon>
        <taxon>Bacillota</taxon>
        <taxon>Bacilli</taxon>
        <taxon>Lactobacillales</taxon>
        <taxon>Streptococcaceae</taxon>
        <taxon>Streptococcus</taxon>
        <taxon>Streptococcus mitis group</taxon>
    </lineage>
</organism>
<reference evidence="2 3" key="1">
    <citation type="submission" date="2014-05" db="EMBL/GenBank/DDBJ databases">
        <authorList>
            <person name="Daugherty S.C."/>
            <person name="Tallon L.J."/>
            <person name="Sadzewicz L."/>
            <person name="Kilian M."/>
            <person name="Tettelin H."/>
        </authorList>
    </citation>
    <scope>NUCLEOTIDE SEQUENCE [LARGE SCALE GENOMIC DNA]</scope>
    <source>
        <strain evidence="2 3">SK1126</strain>
    </source>
</reference>
<accession>A0A081PNZ9</accession>
<evidence type="ECO:0000313" key="3">
    <source>
        <dbReference type="Proteomes" id="UP000028093"/>
    </source>
</evidence>
<dbReference type="PATRIC" id="fig|28037.99.peg.1298"/>
<feature type="transmembrane region" description="Helical" evidence="1">
    <location>
        <begin position="12"/>
        <end position="34"/>
    </location>
</feature>
<name>A0A081PNZ9_STRMT</name>
<keyword evidence="1" id="KW-0472">Membrane</keyword>
<sequence length="192" mass="22653">MSEFLSYFLNNSTLLGAFISIISSSITLLIQAYIKKHLMEQGETNIYYKTVYNKMTSNPWGFYEENNEIYFDLPLWIEIHNTKGTRQIVRNLNLSLYSAGEFISKTKQSTHSGKTTLADNGSYSFLVEAGEIKRYDLEFIIKGKDIDFHDFDEVRLSYFDTNDKYIEYKIFEIKDSWKQSNYKISDDWEKLH</sequence>
<evidence type="ECO:0000256" key="1">
    <source>
        <dbReference type="SAM" id="Phobius"/>
    </source>
</evidence>